<dbReference type="GO" id="GO:0015288">
    <property type="term" value="F:porin activity"/>
    <property type="evidence" value="ECO:0007669"/>
    <property type="project" value="UniProtKB-KW"/>
</dbReference>
<evidence type="ECO:0000256" key="7">
    <source>
        <dbReference type="ARBA" id="ARBA00023065"/>
    </source>
</evidence>
<keyword evidence="3" id="KW-0813">Transport</keyword>
<dbReference type="GO" id="GO:0046930">
    <property type="term" value="C:pore complex"/>
    <property type="evidence" value="ECO:0007669"/>
    <property type="project" value="UniProtKB-KW"/>
</dbReference>
<dbReference type="GO" id="GO:0009279">
    <property type="term" value="C:cell outer membrane"/>
    <property type="evidence" value="ECO:0007669"/>
    <property type="project" value="UniProtKB-SubCell"/>
</dbReference>
<evidence type="ECO:0000256" key="1">
    <source>
        <dbReference type="ARBA" id="ARBA00004571"/>
    </source>
</evidence>
<evidence type="ECO:0000259" key="12">
    <source>
        <dbReference type="Pfam" id="PF13609"/>
    </source>
</evidence>
<evidence type="ECO:0000256" key="11">
    <source>
        <dbReference type="SAM" id="SignalP"/>
    </source>
</evidence>
<evidence type="ECO:0000256" key="3">
    <source>
        <dbReference type="ARBA" id="ARBA00022448"/>
    </source>
</evidence>
<name>A0A4V3CJF1_9BURK</name>
<evidence type="ECO:0000256" key="8">
    <source>
        <dbReference type="ARBA" id="ARBA00023114"/>
    </source>
</evidence>
<keyword evidence="6 11" id="KW-0732">Signal</keyword>
<dbReference type="CDD" id="cd00342">
    <property type="entry name" value="gram_neg_porins"/>
    <property type="match status" value="1"/>
</dbReference>
<keyword evidence="8" id="KW-0626">Porin</keyword>
<keyword evidence="14" id="KW-1185">Reference proteome</keyword>
<organism evidence="13 14">
    <name type="scientific">Roseateles asaccharophilus</name>
    <dbReference type="NCBI Taxonomy" id="582607"/>
    <lineage>
        <taxon>Bacteria</taxon>
        <taxon>Pseudomonadati</taxon>
        <taxon>Pseudomonadota</taxon>
        <taxon>Betaproteobacteria</taxon>
        <taxon>Burkholderiales</taxon>
        <taxon>Sphaerotilaceae</taxon>
        <taxon>Roseateles</taxon>
    </lineage>
</organism>
<dbReference type="SUPFAM" id="SSF56935">
    <property type="entry name" value="Porins"/>
    <property type="match status" value="1"/>
</dbReference>
<dbReference type="AlphaFoldDB" id="A0A4V3CJF1"/>
<keyword evidence="4" id="KW-1134">Transmembrane beta strand</keyword>
<evidence type="ECO:0000256" key="2">
    <source>
        <dbReference type="ARBA" id="ARBA00011233"/>
    </source>
</evidence>
<gene>
    <name evidence="13" type="ORF">DFR39_105150</name>
</gene>
<evidence type="ECO:0000256" key="9">
    <source>
        <dbReference type="ARBA" id="ARBA00023136"/>
    </source>
</evidence>
<dbReference type="Gene3D" id="2.40.160.10">
    <property type="entry name" value="Porin"/>
    <property type="match status" value="2"/>
</dbReference>
<dbReference type="PANTHER" id="PTHR34501">
    <property type="entry name" value="PROTEIN YDDL-RELATED"/>
    <property type="match status" value="1"/>
</dbReference>
<dbReference type="GO" id="GO:0006811">
    <property type="term" value="P:monoatomic ion transport"/>
    <property type="evidence" value="ECO:0007669"/>
    <property type="project" value="UniProtKB-KW"/>
</dbReference>
<evidence type="ECO:0000256" key="10">
    <source>
        <dbReference type="ARBA" id="ARBA00023237"/>
    </source>
</evidence>
<reference evidence="13 14" key="1">
    <citation type="submission" date="2019-03" db="EMBL/GenBank/DDBJ databases">
        <title>Genomic Encyclopedia of Type Strains, Phase IV (KMG-IV): sequencing the most valuable type-strain genomes for metagenomic binning, comparative biology and taxonomic classification.</title>
        <authorList>
            <person name="Goeker M."/>
        </authorList>
    </citation>
    <scope>NUCLEOTIDE SEQUENCE [LARGE SCALE GENOMIC DNA]</scope>
    <source>
        <strain evidence="13 14">DSM 25082</strain>
    </source>
</reference>
<dbReference type="Pfam" id="PF13609">
    <property type="entry name" value="Porin_4"/>
    <property type="match status" value="1"/>
</dbReference>
<evidence type="ECO:0000256" key="6">
    <source>
        <dbReference type="ARBA" id="ARBA00022729"/>
    </source>
</evidence>
<dbReference type="InterPro" id="IPR023614">
    <property type="entry name" value="Porin_dom_sf"/>
</dbReference>
<feature type="signal peptide" evidence="11">
    <location>
        <begin position="1"/>
        <end position="19"/>
    </location>
</feature>
<dbReference type="RefSeq" id="WP_133603933.1">
    <property type="nucleotide sequence ID" value="NZ_JAUFPJ010000003.1"/>
</dbReference>
<keyword evidence="7" id="KW-0406">Ion transport</keyword>
<dbReference type="Proteomes" id="UP000295357">
    <property type="component" value="Unassembled WGS sequence"/>
</dbReference>
<sequence>MKKTALILALAAASTASWAQSSVTVYGILDGGVSYTTGIAGGARKQVVSGIMDGSRFGLRGNEDLGGGYRALFLLENRTELDTGSNSNAPVSGNTFLPDRWGKASGIFTPTNFVLPSTVPAPVAAQLIGAARAGLASALQTTTNTLGARLSAASFGVNIGNARFWDRQAYVGLVTPVGAVLAGRQYTPAYELNATFDTMGTQSSLAAGQVAAVPAVIDIRQNNALQYRIQQGGLSASLMVAAGEGEASQGRFVGAMAMYKTDAYGVGLGVNTKKNELGQRALRTITFGASAKVGPGTVSFLYNDVSDPNPSGLSALLGGLSGALSTQIVPGLAAQINAAAPGIGTALAGQINVASLVNDYKQAFVQDATLFSIGYKMTFGPHTIYTAYNSFNDKGRFNGDTDSYGAVYTYALSKRTDLNFVFTHFDNKAGGQAAPGQAGFLGGFTRAPGVDSNNVAMGVRHRF</sequence>
<keyword evidence="10" id="KW-0998">Cell outer membrane</keyword>
<comment type="caution">
    <text evidence="13">The sequence shown here is derived from an EMBL/GenBank/DDBJ whole genome shotgun (WGS) entry which is preliminary data.</text>
</comment>
<dbReference type="EMBL" id="SNXE01000005">
    <property type="protein sequence ID" value="TDP09312.1"/>
    <property type="molecule type" value="Genomic_DNA"/>
</dbReference>
<dbReference type="InterPro" id="IPR050298">
    <property type="entry name" value="Gram-neg_bact_OMP"/>
</dbReference>
<comment type="subcellular location">
    <subcellularLocation>
        <location evidence="1">Cell outer membrane</location>
        <topology evidence="1">Multi-pass membrane protein</topology>
    </subcellularLocation>
</comment>
<evidence type="ECO:0000313" key="14">
    <source>
        <dbReference type="Proteomes" id="UP000295357"/>
    </source>
</evidence>
<evidence type="ECO:0000256" key="5">
    <source>
        <dbReference type="ARBA" id="ARBA00022692"/>
    </source>
</evidence>
<evidence type="ECO:0000256" key="4">
    <source>
        <dbReference type="ARBA" id="ARBA00022452"/>
    </source>
</evidence>
<evidence type="ECO:0000313" key="13">
    <source>
        <dbReference type="EMBL" id="TDP09312.1"/>
    </source>
</evidence>
<comment type="subunit">
    <text evidence="2">Homotrimer.</text>
</comment>
<protein>
    <submittedName>
        <fullName evidence="13">Putative porin</fullName>
    </submittedName>
</protein>
<feature type="chain" id="PRO_5020629096" evidence="11">
    <location>
        <begin position="20"/>
        <end position="463"/>
    </location>
</feature>
<dbReference type="InterPro" id="IPR033900">
    <property type="entry name" value="Gram_neg_porin_domain"/>
</dbReference>
<accession>A0A4V3CJF1</accession>
<proteinExistence type="predicted"/>
<feature type="domain" description="Porin" evidence="12">
    <location>
        <begin position="9"/>
        <end position="429"/>
    </location>
</feature>
<keyword evidence="5" id="KW-0812">Transmembrane</keyword>
<keyword evidence="9" id="KW-0472">Membrane</keyword>
<dbReference type="PANTHER" id="PTHR34501:SF9">
    <property type="entry name" value="MAJOR OUTER MEMBRANE PROTEIN P.IA"/>
    <property type="match status" value="1"/>
</dbReference>
<dbReference type="OrthoDB" id="6975458at2"/>